<reference evidence="1 2" key="1">
    <citation type="journal article" date="2022" name="New Phytol.">
        <title>Ecological generalism drives hyperdiversity of secondary metabolite gene clusters in xylarialean endophytes.</title>
        <authorList>
            <person name="Franco M.E.E."/>
            <person name="Wisecaver J.H."/>
            <person name="Arnold A.E."/>
            <person name="Ju Y.M."/>
            <person name="Slot J.C."/>
            <person name="Ahrendt S."/>
            <person name="Moore L.P."/>
            <person name="Eastman K.E."/>
            <person name="Scott K."/>
            <person name="Konkel Z."/>
            <person name="Mondo S.J."/>
            <person name="Kuo A."/>
            <person name="Hayes R.D."/>
            <person name="Haridas S."/>
            <person name="Andreopoulos B."/>
            <person name="Riley R."/>
            <person name="LaButti K."/>
            <person name="Pangilinan J."/>
            <person name="Lipzen A."/>
            <person name="Amirebrahimi M."/>
            <person name="Yan J."/>
            <person name="Adam C."/>
            <person name="Keymanesh K."/>
            <person name="Ng V."/>
            <person name="Louie K."/>
            <person name="Northen T."/>
            <person name="Drula E."/>
            <person name="Henrissat B."/>
            <person name="Hsieh H.M."/>
            <person name="Youens-Clark K."/>
            <person name="Lutzoni F."/>
            <person name="Miadlikowska J."/>
            <person name="Eastwood D.C."/>
            <person name="Hamelin R.C."/>
            <person name="Grigoriev I.V."/>
            <person name="U'Ren J.M."/>
        </authorList>
    </citation>
    <scope>NUCLEOTIDE SEQUENCE [LARGE SCALE GENOMIC DNA]</scope>
    <source>
        <strain evidence="1 2">CBS 119005</strain>
    </source>
</reference>
<evidence type="ECO:0000313" key="2">
    <source>
        <dbReference type="Proteomes" id="UP001497700"/>
    </source>
</evidence>
<accession>A0ACB9YX67</accession>
<organism evidence="1 2">
    <name type="scientific">Hypoxylon rubiginosum</name>
    <dbReference type="NCBI Taxonomy" id="110542"/>
    <lineage>
        <taxon>Eukaryota</taxon>
        <taxon>Fungi</taxon>
        <taxon>Dikarya</taxon>
        <taxon>Ascomycota</taxon>
        <taxon>Pezizomycotina</taxon>
        <taxon>Sordariomycetes</taxon>
        <taxon>Xylariomycetidae</taxon>
        <taxon>Xylariales</taxon>
        <taxon>Hypoxylaceae</taxon>
        <taxon>Hypoxylon</taxon>
    </lineage>
</organism>
<evidence type="ECO:0000313" key="1">
    <source>
        <dbReference type="EMBL" id="KAI4864007.1"/>
    </source>
</evidence>
<dbReference type="Proteomes" id="UP001497700">
    <property type="component" value="Unassembled WGS sequence"/>
</dbReference>
<protein>
    <submittedName>
        <fullName evidence="1">Uncharacterized protein</fullName>
    </submittedName>
</protein>
<sequence length="662" mass="73425">MSNSDAKWANDTSTQDYHIRIDNLPWENGNQDYKSPSEAKQSDLIEQSENISLVGPTIGKGEPPDKRNRTSFRWELWALEFGCILISMGSLFAIIGVLRAYDQSPLPQLPFQITLNSYLAFLTTLAKAALMPPVAEALSQVKWNWFHVDRPLEDIQIFDAASRGTFGSLAVLIKMNCGVMAKLGALVMALGLFTSPVTQQLIEYPTRLVSSPHGQATIPIIQQVQITNNFITLPYAALELAVTTGLTSTKPVESIPPDCPTSNCTFPQFDSLGFCVKTEDITDLLIVDEIPNAPSSDLNRGSSFYQDASIIPMYNLTLTEDCNMITQSPYSFQACVQGSNRSLAFKDELDLMPTSLFSIFYIFQAPKDASKNEIKQFTPTYRSAVEVLVSLCVQTFEVSVSTGITETKRVSTISEIVPKPYQHSLPGKMNCSIEHTSRPSHCKWPPDNMVNLEDMFFLANPRKPGSDLDQDLYGTTYGFLVNLGQVMTATIPGSFAWMSAESVAVKGPLEQVNPLETLLLGDSPVDANMLFSTVESMYNNMSIALTNQLRMLQPYNGSQNSFLINGTAWEPETYVSIRWGWITLLVAQVVFGTACFGFAMWQSHRLGIPVLKSSALAMVFALGDESRVPHGIESIERVRERTSKIQVRLRDGELVRTDLRAE</sequence>
<dbReference type="EMBL" id="MU393493">
    <property type="protein sequence ID" value="KAI4864007.1"/>
    <property type="molecule type" value="Genomic_DNA"/>
</dbReference>
<comment type="caution">
    <text evidence="1">The sequence shown here is derived from an EMBL/GenBank/DDBJ whole genome shotgun (WGS) entry which is preliminary data.</text>
</comment>
<proteinExistence type="predicted"/>
<gene>
    <name evidence="1" type="ORF">F4820DRAFT_449437</name>
</gene>
<keyword evidence="2" id="KW-1185">Reference proteome</keyword>
<name>A0ACB9YX67_9PEZI</name>